<dbReference type="AlphaFoldDB" id="B4D6W4"/>
<sequence length="150" mass="16371">MRILSKSVLIPILALLVGLGGGFVLGGYGEAKKTEPESNEIFEELVLSHSALSTTEFTQYLKLVRQGHADRLPFLLEIRLDSSLLDLARTYTPERDSQGIAARALAMARDYRAAYPHQSDTPWVAKEVQAALALKTQPAESPAKSSTTSE</sequence>
<protein>
    <submittedName>
        <fullName evidence="1">Uncharacterized protein</fullName>
    </submittedName>
</protein>
<organism evidence="1 2">
    <name type="scientific">Chthoniobacter flavus Ellin428</name>
    <dbReference type="NCBI Taxonomy" id="497964"/>
    <lineage>
        <taxon>Bacteria</taxon>
        <taxon>Pseudomonadati</taxon>
        <taxon>Verrucomicrobiota</taxon>
        <taxon>Spartobacteria</taxon>
        <taxon>Chthoniobacterales</taxon>
        <taxon>Chthoniobacteraceae</taxon>
        <taxon>Chthoniobacter</taxon>
    </lineage>
</organism>
<comment type="caution">
    <text evidence="1">The sequence shown here is derived from an EMBL/GenBank/DDBJ whole genome shotgun (WGS) entry which is preliminary data.</text>
</comment>
<dbReference type="Proteomes" id="UP000005824">
    <property type="component" value="Unassembled WGS sequence"/>
</dbReference>
<gene>
    <name evidence="1" type="ORF">CfE428DRAFT_4654</name>
</gene>
<dbReference type="RefSeq" id="WP_006981975.1">
    <property type="nucleotide sequence ID" value="NZ_ABVL01000016.1"/>
</dbReference>
<evidence type="ECO:0000313" key="1">
    <source>
        <dbReference type="EMBL" id="EDY17915.1"/>
    </source>
</evidence>
<proteinExistence type="predicted"/>
<name>B4D6W4_9BACT</name>
<reference evidence="1 2" key="1">
    <citation type="journal article" date="2011" name="J. Bacteriol.">
        <title>Genome sequence of Chthoniobacter flavus Ellin428, an aerobic heterotrophic soil bacterium.</title>
        <authorList>
            <person name="Kant R."/>
            <person name="van Passel M.W."/>
            <person name="Palva A."/>
            <person name="Lucas S."/>
            <person name="Lapidus A."/>
            <person name="Glavina Del Rio T."/>
            <person name="Dalin E."/>
            <person name="Tice H."/>
            <person name="Bruce D."/>
            <person name="Goodwin L."/>
            <person name="Pitluck S."/>
            <person name="Larimer F.W."/>
            <person name="Land M.L."/>
            <person name="Hauser L."/>
            <person name="Sangwan P."/>
            <person name="de Vos W.M."/>
            <person name="Janssen P.H."/>
            <person name="Smidt H."/>
        </authorList>
    </citation>
    <scope>NUCLEOTIDE SEQUENCE [LARGE SCALE GENOMIC DNA]</scope>
    <source>
        <strain evidence="1 2">Ellin428</strain>
    </source>
</reference>
<dbReference type="EMBL" id="ABVL01000016">
    <property type="protein sequence ID" value="EDY17915.1"/>
    <property type="molecule type" value="Genomic_DNA"/>
</dbReference>
<dbReference type="STRING" id="497964.CfE428DRAFT_4654"/>
<evidence type="ECO:0000313" key="2">
    <source>
        <dbReference type="Proteomes" id="UP000005824"/>
    </source>
</evidence>
<accession>B4D6W4</accession>
<dbReference type="InParanoid" id="B4D6W4"/>
<keyword evidence="2" id="KW-1185">Reference proteome</keyword>